<comment type="caution">
    <text evidence="1">The sequence shown here is derived from an EMBL/GenBank/DDBJ whole genome shotgun (WGS) entry which is preliminary data.</text>
</comment>
<dbReference type="EMBL" id="LAZR01062619">
    <property type="protein sequence ID" value="KKK61151.1"/>
    <property type="molecule type" value="Genomic_DNA"/>
</dbReference>
<accession>A0A0F8ZMH9</accession>
<sequence>MGEIQRVLSLAEPGKLNCLGTRTSSSDESRHKALEGLMKACLRTMEQEDANWHIAVVVEKEDGISS</sequence>
<dbReference type="AlphaFoldDB" id="A0A0F8ZMH9"/>
<reference evidence="1" key="1">
    <citation type="journal article" date="2015" name="Nature">
        <title>Complex archaea that bridge the gap between prokaryotes and eukaryotes.</title>
        <authorList>
            <person name="Spang A."/>
            <person name="Saw J.H."/>
            <person name="Jorgensen S.L."/>
            <person name="Zaremba-Niedzwiedzka K."/>
            <person name="Martijn J."/>
            <person name="Lind A.E."/>
            <person name="van Eijk R."/>
            <person name="Schleper C."/>
            <person name="Guy L."/>
            <person name="Ettema T.J."/>
        </authorList>
    </citation>
    <scope>NUCLEOTIDE SEQUENCE</scope>
</reference>
<gene>
    <name evidence="1" type="ORF">LCGC14_3017210</name>
</gene>
<organism evidence="1">
    <name type="scientific">marine sediment metagenome</name>
    <dbReference type="NCBI Taxonomy" id="412755"/>
    <lineage>
        <taxon>unclassified sequences</taxon>
        <taxon>metagenomes</taxon>
        <taxon>ecological metagenomes</taxon>
    </lineage>
</organism>
<protein>
    <submittedName>
        <fullName evidence="1">Uncharacterized protein</fullName>
    </submittedName>
</protein>
<proteinExistence type="predicted"/>
<name>A0A0F8ZMH9_9ZZZZ</name>
<evidence type="ECO:0000313" key="1">
    <source>
        <dbReference type="EMBL" id="KKK61151.1"/>
    </source>
</evidence>